<comment type="caution">
    <text evidence="2">The sequence shown here is derived from an EMBL/GenBank/DDBJ whole genome shotgun (WGS) entry which is preliminary data.</text>
</comment>
<keyword evidence="3" id="KW-1185">Reference proteome</keyword>
<dbReference type="EMBL" id="VRSV01000001">
    <property type="protein sequence ID" value="TXK13854.1"/>
    <property type="molecule type" value="Genomic_DNA"/>
</dbReference>
<feature type="compositionally biased region" description="Polar residues" evidence="1">
    <location>
        <begin position="8"/>
        <end position="26"/>
    </location>
</feature>
<dbReference type="Proteomes" id="UP000321034">
    <property type="component" value="Unassembled WGS sequence"/>
</dbReference>
<dbReference type="AlphaFoldDB" id="A0A5C8I7A0"/>
<reference evidence="2 3" key="1">
    <citation type="submission" date="2019-08" db="EMBL/GenBank/DDBJ databases">
        <authorList>
            <person name="Dong K."/>
        </authorList>
    </citation>
    <scope>NUCLEOTIDE SEQUENCE [LARGE SCALE GENOMIC DNA]</scope>
    <source>
        <strain evidence="2 3">JCM14558</strain>
    </source>
</reference>
<sequence length="64" mass="6961">MRKDRTYSPGSDTETQQKQGETLSDNVDSDIDPDQVEVAPGTGGPDDVGEIEVDPDDLNLPWKS</sequence>
<dbReference type="OrthoDB" id="5122103at2"/>
<evidence type="ECO:0000313" key="3">
    <source>
        <dbReference type="Proteomes" id="UP000321034"/>
    </source>
</evidence>
<feature type="compositionally biased region" description="Acidic residues" evidence="1">
    <location>
        <begin position="47"/>
        <end position="57"/>
    </location>
</feature>
<proteinExistence type="predicted"/>
<organism evidence="2 3">
    <name type="scientific">Microbacterium hatanonis</name>
    <dbReference type="NCBI Taxonomy" id="404366"/>
    <lineage>
        <taxon>Bacteria</taxon>
        <taxon>Bacillati</taxon>
        <taxon>Actinomycetota</taxon>
        <taxon>Actinomycetes</taxon>
        <taxon>Micrococcales</taxon>
        <taxon>Microbacteriaceae</taxon>
        <taxon>Microbacterium</taxon>
    </lineage>
</organism>
<evidence type="ECO:0000256" key="1">
    <source>
        <dbReference type="SAM" id="MobiDB-lite"/>
    </source>
</evidence>
<protein>
    <submittedName>
        <fullName evidence="2">Uncharacterized protein</fullName>
    </submittedName>
</protein>
<feature type="region of interest" description="Disordered" evidence="1">
    <location>
        <begin position="1"/>
        <end position="64"/>
    </location>
</feature>
<accession>A0A5C8I7A0</accession>
<name>A0A5C8I7A0_9MICO</name>
<evidence type="ECO:0000313" key="2">
    <source>
        <dbReference type="EMBL" id="TXK13854.1"/>
    </source>
</evidence>
<gene>
    <name evidence="2" type="ORF">FVP77_07870</name>
</gene>